<proteinExistence type="predicted"/>
<dbReference type="SUPFAM" id="SSF144052">
    <property type="entry name" value="Thermophilic metalloprotease-like"/>
    <property type="match status" value="1"/>
</dbReference>
<protein>
    <recommendedName>
        <fullName evidence="4">Leucyl aminopeptidase (Aminopeptidase T)</fullName>
    </recommendedName>
</protein>
<evidence type="ECO:0008006" key="4">
    <source>
        <dbReference type="Google" id="ProtNLM"/>
    </source>
</evidence>
<dbReference type="InterPro" id="IPR052170">
    <property type="entry name" value="M29_Exopeptidase"/>
</dbReference>
<accession>A0A7D5GNZ4</accession>
<dbReference type="PANTHER" id="PTHR34448:SF1">
    <property type="entry name" value="BLL6088 PROTEIN"/>
    <property type="match status" value="1"/>
</dbReference>
<dbReference type="Pfam" id="PF26233">
    <property type="entry name" value="NicX"/>
    <property type="match status" value="1"/>
</dbReference>
<dbReference type="PANTHER" id="PTHR34448">
    <property type="entry name" value="AMINOPEPTIDASE"/>
    <property type="match status" value="1"/>
</dbReference>
<dbReference type="OrthoDB" id="371826at2157"/>
<dbReference type="EMBL" id="CP058601">
    <property type="protein sequence ID" value="QLG49833.1"/>
    <property type="molecule type" value="Genomic_DNA"/>
</dbReference>
<dbReference type="GeneID" id="56034362"/>
<gene>
    <name evidence="2" type="ORF">HYG82_13685</name>
</gene>
<reference evidence="2 3" key="1">
    <citation type="submission" date="2020-07" db="EMBL/GenBank/DDBJ databases">
        <authorList>
            <person name="Cui H."/>
        </authorList>
    </citation>
    <scope>NUCLEOTIDE SEQUENCE [LARGE SCALE GENOMIC DNA]</scope>
    <source>
        <strain evidence="2 3">YPL8</strain>
    </source>
</reference>
<name>A0A7D5GNZ4_9EURY</name>
<keyword evidence="3" id="KW-1185">Reference proteome</keyword>
<dbReference type="AlphaFoldDB" id="A0A7D5GNZ4"/>
<sequence>MSIARTNRLWQTVGTKVLEAPHIGPGTEVAVVRSEPADPVVSEIIAAAARESGASVTIHQYPSFEEWREDLRLPAPIEQAIRNCDVLISHPYLSAAQFQWSKSVFGAMMDRNVSHMSFSPSADVLAGPVLEWPHELAVTVAGTISERMFGNDCEIHVTDDRGTDLHLIGAGEATHPDKPSLLQAAQPHFGPDESPWGELLRIFPTGEVGWHPFDSATGTFVVDALDGYGVLDESVTWQIDDGALVEVTGGRVADHFEAALDSHAKEGTRKMIAEASFGFNPNCTWDSDRRGTAGLLPMAGTFHIATGISTNKAVPVDANPTHVDALNRGPTVTVDGETIMEDGTLYLLDEVRNDPTVREVAAEYGDPDTLLSPGTTDW</sequence>
<dbReference type="RefSeq" id="WP_179261759.1">
    <property type="nucleotide sequence ID" value="NZ_CP058601.1"/>
</dbReference>
<dbReference type="KEGG" id="haly:HYG82_13685"/>
<dbReference type="GO" id="GO:0046872">
    <property type="term" value="F:metal ion binding"/>
    <property type="evidence" value="ECO:0007669"/>
    <property type="project" value="UniProtKB-KW"/>
</dbReference>
<dbReference type="InterPro" id="IPR058739">
    <property type="entry name" value="NicX"/>
</dbReference>
<organism evidence="2 3">
    <name type="scientific">Natrinema halophilum</name>
    <dbReference type="NCBI Taxonomy" id="1699371"/>
    <lineage>
        <taxon>Archaea</taxon>
        <taxon>Methanobacteriati</taxon>
        <taxon>Methanobacteriota</taxon>
        <taxon>Stenosarchaea group</taxon>
        <taxon>Halobacteria</taxon>
        <taxon>Halobacteriales</taxon>
        <taxon>Natrialbaceae</taxon>
        <taxon>Natrinema</taxon>
    </lineage>
</organism>
<keyword evidence="1" id="KW-0479">Metal-binding</keyword>
<evidence type="ECO:0000313" key="3">
    <source>
        <dbReference type="Proteomes" id="UP000509241"/>
    </source>
</evidence>
<evidence type="ECO:0000256" key="1">
    <source>
        <dbReference type="ARBA" id="ARBA00022723"/>
    </source>
</evidence>
<evidence type="ECO:0000313" key="2">
    <source>
        <dbReference type="EMBL" id="QLG49833.1"/>
    </source>
</evidence>
<dbReference type="Proteomes" id="UP000509241">
    <property type="component" value="Chromosome"/>
</dbReference>